<keyword evidence="3" id="KW-1185">Reference proteome</keyword>
<feature type="region of interest" description="Disordered" evidence="1">
    <location>
        <begin position="1"/>
        <end position="127"/>
    </location>
</feature>
<evidence type="ECO:0000256" key="1">
    <source>
        <dbReference type="SAM" id="MobiDB-lite"/>
    </source>
</evidence>
<reference evidence="2 3" key="1">
    <citation type="submission" date="2023-02" db="EMBL/GenBank/DDBJ databases">
        <title>LHISI_Scaffold_Assembly.</title>
        <authorList>
            <person name="Stuart O.P."/>
            <person name="Cleave R."/>
            <person name="Magrath M.J.L."/>
            <person name="Mikheyev A.S."/>
        </authorList>
    </citation>
    <scope>NUCLEOTIDE SEQUENCE [LARGE SCALE GENOMIC DNA]</scope>
    <source>
        <strain evidence="2">Daus_M_001</strain>
        <tissue evidence="2">Leg muscle</tissue>
    </source>
</reference>
<sequence length="127" mass="13618">MAFVRDPSQHSPGVISGKPWGTEIRTAGPGFEPGSSRVTTAPFRSVDGYGVAPECKSGGNGSSARKAADQRRLKERGKREIPEKIRRPTASSGTIPTCENPVTRPGIEPGSPWWKAGRLTAQPPWPQ</sequence>
<evidence type="ECO:0000313" key="3">
    <source>
        <dbReference type="Proteomes" id="UP001159363"/>
    </source>
</evidence>
<dbReference type="Proteomes" id="UP001159363">
    <property type="component" value="Chromosome 13"/>
</dbReference>
<proteinExistence type="predicted"/>
<accession>A0ABQ9G9X6</accession>
<comment type="caution">
    <text evidence="2">The sequence shown here is derived from an EMBL/GenBank/DDBJ whole genome shotgun (WGS) entry which is preliminary data.</text>
</comment>
<dbReference type="EMBL" id="JARBHB010000014">
    <property type="protein sequence ID" value="KAJ8869229.1"/>
    <property type="molecule type" value="Genomic_DNA"/>
</dbReference>
<feature type="compositionally biased region" description="Basic and acidic residues" evidence="1">
    <location>
        <begin position="66"/>
        <end position="86"/>
    </location>
</feature>
<organism evidence="2 3">
    <name type="scientific">Dryococelus australis</name>
    <dbReference type="NCBI Taxonomy" id="614101"/>
    <lineage>
        <taxon>Eukaryota</taxon>
        <taxon>Metazoa</taxon>
        <taxon>Ecdysozoa</taxon>
        <taxon>Arthropoda</taxon>
        <taxon>Hexapoda</taxon>
        <taxon>Insecta</taxon>
        <taxon>Pterygota</taxon>
        <taxon>Neoptera</taxon>
        <taxon>Polyneoptera</taxon>
        <taxon>Phasmatodea</taxon>
        <taxon>Verophasmatodea</taxon>
        <taxon>Anareolatae</taxon>
        <taxon>Phasmatidae</taxon>
        <taxon>Eurycanthinae</taxon>
        <taxon>Dryococelus</taxon>
    </lineage>
</organism>
<gene>
    <name evidence="2" type="ORF">PR048_030801</name>
</gene>
<protein>
    <submittedName>
        <fullName evidence="2">Uncharacterized protein</fullName>
    </submittedName>
</protein>
<evidence type="ECO:0000313" key="2">
    <source>
        <dbReference type="EMBL" id="KAJ8869229.1"/>
    </source>
</evidence>
<name>A0ABQ9G9X6_9NEOP</name>